<protein>
    <submittedName>
        <fullName evidence="1">Uncharacterized protein</fullName>
    </submittedName>
</protein>
<evidence type="ECO:0000313" key="1">
    <source>
        <dbReference type="EMBL" id="GAA2339437.1"/>
    </source>
</evidence>
<evidence type="ECO:0000313" key="2">
    <source>
        <dbReference type="Proteomes" id="UP001501584"/>
    </source>
</evidence>
<accession>A0ABN3FX29</accession>
<organism evidence="1 2">
    <name type="scientific">Glycomyces rutgersensis</name>
    <dbReference type="NCBI Taxonomy" id="58115"/>
    <lineage>
        <taxon>Bacteria</taxon>
        <taxon>Bacillati</taxon>
        <taxon>Actinomycetota</taxon>
        <taxon>Actinomycetes</taxon>
        <taxon>Glycomycetales</taxon>
        <taxon>Glycomycetaceae</taxon>
        <taxon>Glycomyces</taxon>
    </lineage>
</organism>
<sequence length="67" mass="7677">MASAVAEEATRWNTAMRLVGHSPPRCACRIKSDAMDEPIWNGAYKNDEWYPWFLKRIRALIAAPRDA</sequence>
<proteinExistence type="predicted"/>
<dbReference type="Proteomes" id="UP001501584">
    <property type="component" value="Unassembled WGS sequence"/>
</dbReference>
<dbReference type="EMBL" id="BAAASX010000005">
    <property type="protein sequence ID" value="GAA2339437.1"/>
    <property type="molecule type" value="Genomic_DNA"/>
</dbReference>
<comment type="caution">
    <text evidence="1">The sequence shown here is derived from an EMBL/GenBank/DDBJ whole genome shotgun (WGS) entry which is preliminary data.</text>
</comment>
<reference evidence="1 2" key="1">
    <citation type="journal article" date="2019" name="Int. J. Syst. Evol. Microbiol.">
        <title>The Global Catalogue of Microorganisms (GCM) 10K type strain sequencing project: providing services to taxonomists for standard genome sequencing and annotation.</title>
        <authorList>
            <consortium name="The Broad Institute Genomics Platform"/>
            <consortium name="The Broad Institute Genome Sequencing Center for Infectious Disease"/>
            <person name="Wu L."/>
            <person name="Ma J."/>
        </authorList>
    </citation>
    <scope>NUCLEOTIDE SEQUENCE [LARGE SCALE GENOMIC DNA]</scope>
    <source>
        <strain evidence="1 2">JCM 6238</strain>
    </source>
</reference>
<gene>
    <name evidence="1" type="ORF">GCM10010403_35040</name>
</gene>
<keyword evidence="2" id="KW-1185">Reference proteome</keyword>
<name>A0ABN3FX29_9ACTN</name>